<dbReference type="EMBL" id="CP042913">
    <property type="protein sequence ID" value="QEG33527.1"/>
    <property type="molecule type" value="Genomic_DNA"/>
</dbReference>
<gene>
    <name evidence="1" type="ORF">Pr1d_07910</name>
</gene>
<keyword evidence="2" id="KW-1185">Reference proteome</keyword>
<evidence type="ECO:0000313" key="2">
    <source>
        <dbReference type="Proteomes" id="UP000323917"/>
    </source>
</evidence>
<dbReference type="Proteomes" id="UP000323917">
    <property type="component" value="Chromosome"/>
</dbReference>
<accession>A0A5B9Q3H9</accession>
<dbReference type="AlphaFoldDB" id="A0A5B9Q3H9"/>
<name>A0A5B9Q3H9_9BACT</name>
<evidence type="ECO:0008006" key="3">
    <source>
        <dbReference type="Google" id="ProtNLM"/>
    </source>
</evidence>
<dbReference type="KEGG" id="bgok:Pr1d_07910"/>
<proteinExistence type="predicted"/>
<organism evidence="1 2">
    <name type="scientific">Bythopirellula goksoeyrii</name>
    <dbReference type="NCBI Taxonomy" id="1400387"/>
    <lineage>
        <taxon>Bacteria</taxon>
        <taxon>Pseudomonadati</taxon>
        <taxon>Planctomycetota</taxon>
        <taxon>Planctomycetia</taxon>
        <taxon>Pirellulales</taxon>
        <taxon>Lacipirellulaceae</taxon>
        <taxon>Bythopirellula</taxon>
    </lineage>
</organism>
<dbReference type="InterPro" id="IPR036249">
    <property type="entry name" value="Thioredoxin-like_sf"/>
</dbReference>
<dbReference type="RefSeq" id="WP_148072278.1">
    <property type="nucleotide sequence ID" value="NZ_CP042913.1"/>
</dbReference>
<dbReference type="InterPro" id="IPR010296">
    <property type="entry name" value="DUF899_thioredox"/>
</dbReference>
<dbReference type="Gene3D" id="3.40.30.10">
    <property type="entry name" value="Glutaredoxin"/>
    <property type="match status" value="1"/>
</dbReference>
<evidence type="ECO:0000313" key="1">
    <source>
        <dbReference type="EMBL" id="QEG33527.1"/>
    </source>
</evidence>
<reference evidence="1 2" key="1">
    <citation type="submission" date="2019-08" db="EMBL/GenBank/DDBJ databases">
        <title>Deep-cultivation of Planctomycetes and their phenomic and genomic characterization uncovers novel biology.</title>
        <authorList>
            <person name="Wiegand S."/>
            <person name="Jogler M."/>
            <person name="Boedeker C."/>
            <person name="Pinto D."/>
            <person name="Vollmers J."/>
            <person name="Rivas-Marin E."/>
            <person name="Kohn T."/>
            <person name="Peeters S.H."/>
            <person name="Heuer A."/>
            <person name="Rast P."/>
            <person name="Oberbeckmann S."/>
            <person name="Bunk B."/>
            <person name="Jeske O."/>
            <person name="Meyerdierks A."/>
            <person name="Storesund J.E."/>
            <person name="Kallscheuer N."/>
            <person name="Luecker S."/>
            <person name="Lage O.M."/>
            <person name="Pohl T."/>
            <person name="Merkel B.J."/>
            <person name="Hornburger P."/>
            <person name="Mueller R.-W."/>
            <person name="Bruemmer F."/>
            <person name="Labrenz M."/>
            <person name="Spormann A.M."/>
            <person name="Op den Camp H."/>
            <person name="Overmann J."/>
            <person name="Amann R."/>
            <person name="Jetten M.S.M."/>
            <person name="Mascher T."/>
            <person name="Medema M.H."/>
            <person name="Devos D.P."/>
            <person name="Kaster A.-K."/>
            <person name="Ovreas L."/>
            <person name="Rohde M."/>
            <person name="Galperin M.Y."/>
            <person name="Jogler C."/>
        </authorList>
    </citation>
    <scope>NUCLEOTIDE SEQUENCE [LARGE SCALE GENOMIC DNA]</scope>
    <source>
        <strain evidence="1 2">Pr1d</strain>
    </source>
</reference>
<dbReference type="OrthoDB" id="9807535at2"/>
<protein>
    <recommendedName>
        <fullName evidence="3">DUF899 domain-containing protein</fullName>
    </recommendedName>
</protein>
<dbReference type="Pfam" id="PF05988">
    <property type="entry name" value="DUF899"/>
    <property type="match status" value="1"/>
</dbReference>
<dbReference type="SUPFAM" id="SSF52833">
    <property type="entry name" value="Thioredoxin-like"/>
    <property type="match status" value="1"/>
</dbReference>
<sequence length="241" mass="27624">MATITIACPEIVSQTEWQQARDKLLVKEKAAMKASDALAAERRRLPMVRIEKDYVFEGPQGKVKLVDLFEGRSQLALYHFMFAEGVSGWPEAGCPGCSLVIDNIGYPEHFNVRDLSFAIVSRGPLANLEAYKKRMGWNYPWYSSEGTTFNEDFGVTTPQGETFRLSFFLKNGDDIFQTYYTTNRGAEVLLSNFALLDMAPYGRQEDWEDSPSGWPQSKPYIWWRRHDEHETQKEQSCNTCC</sequence>